<proteinExistence type="predicted"/>
<dbReference type="EMBL" id="JADLQX010000043">
    <property type="protein sequence ID" value="MBF6302418.1"/>
    <property type="molecule type" value="Genomic_DNA"/>
</dbReference>
<sequence>MADADPLHLDFAIFQKYANAYADVIPPIDKSVDNLEATVIAAKKDWEGEANVAFTKFADELQAKIRKVNVDLGQVSEALRTGETKVAATENESMGGFTTLNTNYL</sequence>
<comment type="caution">
    <text evidence="1">The sequence shown here is derived from an EMBL/GenBank/DDBJ whole genome shotgun (WGS) entry which is preliminary data.</text>
</comment>
<gene>
    <name evidence="1" type="ORF">IU459_33490</name>
</gene>
<dbReference type="Proteomes" id="UP000702209">
    <property type="component" value="Unassembled WGS sequence"/>
</dbReference>
<dbReference type="Pfam" id="PF06013">
    <property type="entry name" value="WXG100"/>
    <property type="match status" value="1"/>
</dbReference>
<keyword evidence="2" id="KW-1185">Reference proteome</keyword>
<evidence type="ECO:0000313" key="2">
    <source>
        <dbReference type="Proteomes" id="UP000702209"/>
    </source>
</evidence>
<dbReference type="RefSeq" id="WP_195133605.1">
    <property type="nucleotide sequence ID" value="NZ_JADLQX010000043.1"/>
</dbReference>
<organism evidence="1 2">
    <name type="scientific">Nocardia amamiensis</name>
    <dbReference type="NCBI Taxonomy" id="404578"/>
    <lineage>
        <taxon>Bacteria</taxon>
        <taxon>Bacillati</taxon>
        <taxon>Actinomycetota</taxon>
        <taxon>Actinomycetes</taxon>
        <taxon>Mycobacteriales</taxon>
        <taxon>Nocardiaceae</taxon>
        <taxon>Nocardia</taxon>
    </lineage>
</organism>
<accession>A0ABS0D2T6</accession>
<dbReference type="Gene3D" id="1.10.287.1060">
    <property type="entry name" value="ESAT-6-like"/>
    <property type="match status" value="1"/>
</dbReference>
<evidence type="ECO:0000313" key="1">
    <source>
        <dbReference type="EMBL" id="MBF6302418.1"/>
    </source>
</evidence>
<dbReference type="SUPFAM" id="SSF140453">
    <property type="entry name" value="EsxAB dimer-like"/>
    <property type="match status" value="1"/>
</dbReference>
<dbReference type="InterPro" id="IPR010310">
    <property type="entry name" value="T7SS_ESAT-6-like"/>
</dbReference>
<reference evidence="1 2" key="1">
    <citation type="submission" date="2020-10" db="EMBL/GenBank/DDBJ databases">
        <title>Identification of Nocardia species via Next-generation sequencing and recognition of intraspecies genetic diversity.</title>
        <authorList>
            <person name="Li P."/>
            <person name="Li P."/>
            <person name="Lu B."/>
        </authorList>
    </citation>
    <scope>NUCLEOTIDE SEQUENCE [LARGE SCALE GENOMIC DNA]</scope>
    <source>
        <strain evidence="1 2">BJ06-0157</strain>
    </source>
</reference>
<dbReference type="InterPro" id="IPR036689">
    <property type="entry name" value="ESAT-6-like_sf"/>
</dbReference>
<protein>
    <submittedName>
        <fullName evidence="1">WXG100 family type VII secretion target</fullName>
    </submittedName>
</protein>
<name>A0ABS0D2T6_9NOCA</name>